<dbReference type="EMBL" id="JACJLA010000028">
    <property type="protein sequence ID" value="MBM6913636.1"/>
    <property type="molecule type" value="Genomic_DNA"/>
</dbReference>
<dbReference type="Proteomes" id="UP000707138">
    <property type="component" value="Unassembled WGS sequence"/>
</dbReference>
<dbReference type="PANTHER" id="PTHR12128">
    <property type="entry name" value="DIHYDRODIPICOLINATE SYNTHASE"/>
    <property type="match status" value="1"/>
</dbReference>
<protein>
    <submittedName>
        <fullName evidence="3">Dihydrodipicolinate synthase family protein</fullName>
    </submittedName>
</protein>
<comment type="caution">
    <text evidence="3">The sequence shown here is derived from an EMBL/GenBank/DDBJ whole genome shotgun (WGS) entry which is preliminary data.</text>
</comment>
<name>A0ABS2GHW2_9FIRM</name>
<dbReference type="PRINTS" id="PR00146">
    <property type="entry name" value="DHPICSNTHASE"/>
</dbReference>
<dbReference type="InterPro" id="IPR002220">
    <property type="entry name" value="DapA-like"/>
</dbReference>
<evidence type="ECO:0000256" key="2">
    <source>
        <dbReference type="PIRNR" id="PIRNR001365"/>
    </source>
</evidence>
<accession>A0ABS2GHW2</accession>
<evidence type="ECO:0000313" key="4">
    <source>
        <dbReference type="Proteomes" id="UP000707138"/>
    </source>
</evidence>
<proteinExistence type="inferred from homology"/>
<dbReference type="Gene3D" id="3.20.20.70">
    <property type="entry name" value="Aldolase class I"/>
    <property type="match status" value="1"/>
</dbReference>
<sequence length="297" mass="33326">MFRGINTPLITIFDDSGKIDFKAMEIQVDRLVKARVNGILLFGSMGEFYAVDEESKRELIKKIKGQVKDKAKIIVGIGDTNEDNVLRLGHYCEEAGVDAVNVISPYYFGPGEDAAYKYFSDIAKSLELPIMLYNFRERTGSDLSPETICKLAVEYKNIVAVKDTVDNISHTRKICQLVKPIRADFDVLSGFDEYYLVNRVSGGDGVLCGLTNVVPELFVNMHNAYENGDFNQVIKLAECISKLMKLYDVTSLFVVGMKEAVRLMGVPMSTYTKVPGMQITEKEKERVKSILIENNIL</sequence>
<keyword evidence="4" id="KW-1185">Reference proteome</keyword>
<organism evidence="3 4">
    <name type="scientific">Veillonella magna</name>
    <dbReference type="NCBI Taxonomy" id="464322"/>
    <lineage>
        <taxon>Bacteria</taxon>
        <taxon>Bacillati</taxon>
        <taxon>Bacillota</taxon>
        <taxon>Negativicutes</taxon>
        <taxon>Veillonellales</taxon>
        <taxon>Veillonellaceae</taxon>
        <taxon>Veillonella</taxon>
    </lineage>
</organism>
<dbReference type="PIRSF" id="PIRSF001365">
    <property type="entry name" value="DHDPS"/>
    <property type="match status" value="1"/>
</dbReference>
<dbReference type="Pfam" id="PF00701">
    <property type="entry name" value="DHDPS"/>
    <property type="match status" value="1"/>
</dbReference>
<dbReference type="RefSeq" id="WP_205088489.1">
    <property type="nucleotide sequence ID" value="NZ_JACJLA010000028.1"/>
</dbReference>
<reference evidence="3 4" key="1">
    <citation type="journal article" date="2021" name="Sci. Rep.">
        <title>The distribution of antibiotic resistance genes in chicken gut microbiota commensals.</title>
        <authorList>
            <person name="Juricova H."/>
            <person name="Matiasovicova J."/>
            <person name="Kubasova T."/>
            <person name="Cejkova D."/>
            <person name="Rychlik I."/>
        </authorList>
    </citation>
    <scope>NUCLEOTIDE SEQUENCE [LARGE SCALE GENOMIC DNA]</scope>
    <source>
        <strain evidence="3 4">An537</strain>
    </source>
</reference>
<dbReference type="CDD" id="cd00408">
    <property type="entry name" value="DHDPS-like"/>
    <property type="match status" value="1"/>
</dbReference>
<gene>
    <name evidence="3" type="ORF">H6A01_09955</name>
</gene>
<dbReference type="InterPro" id="IPR013785">
    <property type="entry name" value="Aldolase_TIM"/>
</dbReference>
<dbReference type="SMART" id="SM01130">
    <property type="entry name" value="DHDPS"/>
    <property type="match status" value="1"/>
</dbReference>
<keyword evidence="1 2" id="KW-0456">Lyase</keyword>
<evidence type="ECO:0000313" key="3">
    <source>
        <dbReference type="EMBL" id="MBM6913636.1"/>
    </source>
</evidence>
<dbReference type="PANTHER" id="PTHR12128:SF28">
    <property type="entry name" value="2-DEHYDRO-3-DEOXY-D-GLUCONATE ALDOLASE YAGE-RELATED"/>
    <property type="match status" value="1"/>
</dbReference>
<evidence type="ECO:0000256" key="1">
    <source>
        <dbReference type="ARBA" id="ARBA00023239"/>
    </source>
</evidence>
<dbReference type="SUPFAM" id="SSF51569">
    <property type="entry name" value="Aldolase"/>
    <property type="match status" value="1"/>
</dbReference>
<comment type="similarity">
    <text evidence="2">Belongs to the DapA family.</text>
</comment>